<dbReference type="Proteomes" id="UP000800096">
    <property type="component" value="Unassembled WGS sequence"/>
</dbReference>
<keyword evidence="1" id="KW-0472">Membrane</keyword>
<name>A0A6A5QHW5_AMPQU</name>
<evidence type="ECO:0008006" key="4">
    <source>
        <dbReference type="Google" id="ProtNLM"/>
    </source>
</evidence>
<keyword evidence="3" id="KW-1185">Reference proteome</keyword>
<proteinExistence type="predicted"/>
<evidence type="ECO:0000256" key="1">
    <source>
        <dbReference type="SAM" id="Phobius"/>
    </source>
</evidence>
<evidence type="ECO:0000313" key="2">
    <source>
        <dbReference type="EMBL" id="KAF1914286.1"/>
    </source>
</evidence>
<reference evidence="2" key="1">
    <citation type="journal article" date="2020" name="Stud. Mycol.">
        <title>101 Dothideomycetes genomes: a test case for predicting lifestyles and emergence of pathogens.</title>
        <authorList>
            <person name="Haridas S."/>
            <person name="Albert R."/>
            <person name="Binder M."/>
            <person name="Bloem J."/>
            <person name="Labutti K."/>
            <person name="Salamov A."/>
            <person name="Andreopoulos B."/>
            <person name="Baker S."/>
            <person name="Barry K."/>
            <person name="Bills G."/>
            <person name="Bluhm B."/>
            <person name="Cannon C."/>
            <person name="Castanera R."/>
            <person name="Culley D."/>
            <person name="Daum C."/>
            <person name="Ezra D."/>
            <person name="Gonzalez J."/>
            <person name="Henrissat B."/>
            <person name="Kuo A."/>
            <person name="Liang C."/>
            <person name="Lipzen A."/>
            <person name="Lutzoni F."/>
            <person name="Magnuson J."/>
            <person name="Mondo S."/>
            <person name="Nolan M."/>
            <person name="Ohm R."/>
            <person name="Pangilinan J."/>
            <person name="Park H.-J."/>
            <person name="Ramirez L."/>
            <person name="Alfaro M."/>
            <person name="Sun H."/>
            <person name="Tritt A."/>
            <person name="Yoshinaga Y."/>
            <person name="Zwiers L.-H."/>
            <person name="Turgeon B."/>
            <person name="Goodwin S."/>
            <person name="Spatafora J."/>
            <person name="Crous P."/>
            <person name="Grigoriev I."/>
        </authorList>
    </citation>
    <scope>NUCLEOTIDE SEQUENCE</scope>
    <source>
        <strain evidence="2">HMLAC05119</strain>
    </source>
</reference>
<accession>A0A6A5QHW5</accession>
<dbReference type="EMBL" id="ML979137">
    <property type="protein sequence ID" value="KAF1914286.1"/>
    <property type="molecule type" value="Genomic_DNA"/>
</dbReference>
<gene>
    <name evidence="2" type="ORF">BDU57DRAFT_289795</name>
</gene>
<organism evidence="2 3">
    <name type="scientific">Ampelomyces quisqualis</name>
    <name type="common">Powdery mildew agent</name>
    <dbReference type="NCBI Taxonomy" id="50730"/>
    <lineage>
        <taxon>Eukaryota</taxon>
        <taxon>Fungi</taxon>
        <taxon>Dikarya</taxon>
        <taxon>Ascomycota</taxon>
        <taxon>Pezizomycotina</taxon>
        <taxon>Dothideomycetes</taxon>
        <taxon>Pleosporomycetidae</taxon>
        <taxon>Pleosporales</taxon>
        <taxon>Pleosporineae</taxon>
        <taxon>Phaeosphaeriaceae</taxon>
        <taxon>Ampelomyces</taxon>
    </lineage>
</organism>
<protein>
    <recommendedName>
        <fullName evidence="4">Transmembrane protein</fullName>
    </recommendedName>
</protein>
<feature type="transmembrane region" description="Helical" evidence="1">
    <location>
        <begin position="113"/>
        <end position="135"/>
    </location>
</feature>
<dbReference type="AlphaFoldDB" id="A0A6A5QHW5"/>
<sequence>MFVEAVCGLNSVVTPACDVGPRGERKSRMATRKETNDAFQRDTPVLGHNALWLQSVCTSIGTAKSHYMTFAVPSLYLVPRSIDDIFCSPFPLLFHRRHVSGIELTSRHLLLCLAYISGVLLRFFFLFTCLVLVLLRTIYHFR</sequence>
<evidence type="ECO:0000313" key="3">
    <source>
        <dbReference type="Proteomes" id="UP000800096"/>
    </source>
</evidence>
<keyword evidence="1" id="KW-0812">Transmembrane</keyword>
<keyword evidence="1" id="KW-1133">Transmembrane helix</keyword>